<evidence type="ECO:0008006" key="3">
    <source>
        <dbReference type="Google" id="ProtNLM"/>
    </source>
</evidence>
<evidence type="ECO:0000313" key="1">
    <source>
        <dbReference type="EMBL" id="MBC3792440.1"/>
    </source>
</evidence>
<protein>
    <recommendedName>
        <fullName evidence="3">Transposase</fullName>
    </recommendedName>
</protein>
<dbReference type="EMBL" id="VFIA01000016">
    <property type="protein sequence ID" value="MBC3792440.1"/>
    <property type="molecule type" value="Genomic_DNA"/>
</dbReference>
<gene>
    <name evidence="1" type="ORF">FH603_2953</name>
</gene>
<accession>A0ABR6W779</accession>
<reference evidence="1 2" key="1">
    <citation type="submission" date="2019-06" db="EMBL/GenBank/DDBJ databases">
        <title>Spirosoma utsteinense sp. nov. isolated from Antarctic ice-free soils.</title>
        <authorList>
            <person name="Tahon G."/>
        </authorList>
    </citation>
    <scope>NUCLEOTIDE SEQUENCE [LARGE SCALE GENOMIC DNA]</scope>
    <source>
        <strain evidence="1 2">LMG 31447</strain>
    </source>
</reference>
<evidence type="ECO:0000313" key="2">
    <source>
        <dbReference type="Proteomes" id="UP000700732"/>
    </source>
</evidence>
<dbReference type="Proteomes" id="UP000700732">
    <property type="component" value="Unassembled WGS sequence"/>
</dbReference>
<keyword evidence="2" id="KW-1185">Reference proteome</keyword>
<proteinExistence type="predicted"/>
<comment type="caution">
    <text evidence="1">The sequence shown here is derived from an EMBL/GenBank/DDBJ whole genome shotgun (WGS) entry which is preliminary data.</text>
</comment>
<sequence length="38" mass="4344">MQINTLTGFIYLTEIAPGGWLAKPTGYAQETRQIFWLN</sequence>
<name>A0ABR6W779_9BACT</name>
<organism evidence="1 2">
    <name type="scientific">Spirosoma utsteinense</name>
    <dbReference type="NCBI Taxonomy" id="2585773"/>
    <lineage>
        <taxon>Bacteria</taxon>
        <taxon>Pseudomonadati</taxon>
        <taxon>Bacteroidota</taxon>
        <taxon>Cytophagia</taxon>
        <taxon>Cytophagales</taxon>
        <taxon>Cytophagaceae</taxon>
        <taxon>Spirosoma</taxon>
    </lineage>
</organism>